<dbReference type="Proteomes" id="UP000694888">
    <property type="component" value="Unplaced"/>
</dbReference>
<sequence>MRITPALIICIGEAMLKRRVAMRLGSWASHACTIIPGLPQGSALSPVLFNVYTVGITSSQLEGPGRTLSFMDDGLAYRTGKDRQVIASSLQKELDRMGACCEANKGKIHLGKATVLW</sequence>
<evidence type="ECO:0000259" key="1">
    <source>
        <dbReference type="PROSITE" id="PS50878"/>
    </source>
</evidence>
<dbReference type="Pfam" id="PF00078">
    <property type="entry name" value="RVT_1"/>
    <property type="match status" value="1"/>
</dbReference>
<accession>A0ABM0JSY4</accession>
<evidence type="ECO:0000313" key="3">
    <source>
        <dbReference type="RefSeq" id="XP_005100772.1"/>
    </source>
</evidence>
<feature type="domain" description="Reverse transcriptase" evidence="1">
    <location>
        <begin position="1"/>
        <end position="117"/>
    </location>
</feature>
<evidence type="ECO:0000313" key="2">
    <source>
        <dbReference type="Proteomes" id="UP000694888"/>
    </source>
</evidence>
<keyword evidence="2" id="KW-1185">Reference proteome</keyword>
<proteinExistence type="predicted"/>
<organism evidence="2 3">
    <name type="scientific">Aplysia californica</name>
    <name type="common">California sea hare</name>
    <dbReference type="NCBI Taxonomy" id="6500"/>
    <lineage>
        <taxon>Eukaryota</taxon>
        <taxon>Metazoa</taxon>
        <taxon>Spiralia</taxon>
        <taxon>Lophotrochozoa</taxon>
        <taxon>Mollusca</taxon>
        <taxon>Gastropoda</taxon>
        <taxon>Heterobranchia</taxon>
        <taxon>Euthyneura</taxon>
        <taxon>Tectipleura</taxon>
        <taxon>Aplysiida</taxon>
        <taxon>Aplysioidea</taxon>
        <taxon>Aplysiidae</taxon>
        <taxon>Aplysia</taxon>
    </lineage>
</organism>
<dbReference type="PROSITE" id="PS50878">
    <property type="entry name" value="RT_POL"/>
    <property type="match status" value="1"/>
</dbReference>
<dbReference type="RefSeq" id="XP_005100772.1">
    <property type="nucleotide sequence ID" value="XM_005100715.1"/>
</dbReference>
<gene>
    <name evidence="3" type="primary">LOC101853703</name>
</gene>
<reference evidence="3" key="1">
    <citation type="submission" date="2025-08" db="UniProtKB">
        <authorList>
            <consortium name="RefSeq"/>
        </authorList>
    </citation>
    <scope>IDENTIFICATION</scope>
</reference>
<name>A0ABM0JSY4_APLCA</name>
<dbReference type="InterPro" id="IPR000477">
    <property type="entry name" value="RT_dom"/>
</dbReference>
<dbReference type="GeneID" id="101853703"/>
<protein>
    <submittedName>
        <fullName evidence="3">Uncharacterized protein LOC101853703</fullName>
    </submittedName>
</protein>